<proteinExistence type="predicted"/>
<evidence type="ECO:0000313" key="1">
    <source>
        <dbReference type="EMBL" id="CUG87329.1"/>
    </source>
</evidence>
<organism evidence="1 2">
    <name type="scientific">Bodo saltans</name>
    <name type="common">Flagellated protozoan</name>
    <dbReference type="NCBI Taxonomy" id="75058"/>
    <lineage>
        <taxon>Eukaryota</taxon>
        <taxon>Discoba</taxon>
        <taxon>Euglenozoa</taxon>
        <taxon>Kinetoplastea</taxon>
        <taxon>Metakinetoplastina</taxon>
        <taxon>Eubodonida</taxon>
        <taxon>Bodonidae</taxon>
        <taxon>Bodo</taxon>
    </lineage>
</organism>
<dbReference type="AlphaFoldDB" id="A0A0S4J776"/>
<reference evidence="2" key="1">
    <citation type="submission" date="2015-09" db="EMBL/GenBank/DDBJ databases">
        <authorList>
            <consortium name="Pathogen Informatics"/>
        </authorList>
    </citation>
    <scope>NUCLEOTIDE SEQUENCE [LARGE SCALE GENOMIC DNA]</scope>
    <source>
        <strain evidence="2">Lake Konstanz</strain>
    </source>
</reference>
<feature type="non-terminal residue" evidence="1">
    <location>
        <position position="1"/>
    </location>
</feature>
<sequence>PFWHTHGDERIATNICASPASAPAMAAAAIAAIALTEPVVISTELVVVAVAVATVAGGAGSTVGIVAGEDVHCRIGEMVQVTVFVNASKEMILRSGGRNSPTGDGKQTLCVVMAPARLQNC</sequence>
<gene>
    <name evidence="1" type="ORF">BSAL_01330c</name>
</gene>
<evidence type="ECO:0000313" key="2">
    <source>
        <dbReference type="Proteomes" id="UP000051952"/>
    </source>
</evidence>
<dbReference type="VEuPathDB" id="TriTrypDB:BSAL_01330c"/>
<dbReference type="EMBL" id="CYKH01001496">
    <property type="protein sequence ID" value="CUG87329.1"/>
    <property type="molecule type" value="Genomic_DNA"/>
</dbReference>
<dbReference type="Proteomes" id="UP000051952">
    <property type="component" value="Unassembled WGS sequence"/>
</dbReference>
<accession>A0A0S4J776</accession>
<keyword evidence="2" id="KW-1185">Reference proteome</keyword>
<protein>
    <submittedName>
        <fullName evidence="1">Uncharacterized protein</fullName>
    </submittedName>
</protein>
<name>A0A0S4J776_BODSA</name>